<keyword evidence="4 9" id="KW-0808">Transferase</keyword>
<keyword evidence="6 9" id="KW-0479">Metal-binding</keyword>
<evidence type="ECO:0000256" key="6">
    <source>
        <dbReference type="ARBA" id="ARBA00022723"/>
    </source>
</evidence>
<reference evidence="11 12" key="1">
    <citation type="submission" date="2019-03" db="EMBL/GenBank/DDBJ databases">
        <title>Genomic Encyclopedia of Type Strains, Phase III (KMG-III): the genomes of soil and plant-associated and newly described type strains.</title>
        <authorList>
            <person name="Whitman W."/>
        </authorList>
    </citation>
    <scope>NUCLEOTIDE SEQUENCE [LARGE SCALE GENOMIC DNA]</scope>
    <source>
        <strain evidence="11 12">CGMCC 1.7660</strain>
    </source>
</reference>
<evidence type="ECO:0000256" key="7">
    <source>
        <dbReference type="ARBA" id="ARBA00022842"/>
    </source>
</evidence>
<protein>
    <recommendedName>
        <fullName evidence="3 9">Glucose-1-phosphate thymidylyltransferase</fullName>
        <ecNumber evidence="3 9">2.7.7.24</ecNumber>
    </recommendedName>
</protein>
<dbReference type="SUPFAM" id="SSF53448">
    <property type="entry name" value="Nucleotide-diphospho-sugar transferases"/>
    <property type="match status" value="1"/>
</dbReference>
<dbReference type="EC" id="2.7.7.24" evidence="3 9"/>
<evidence type="ECO:0000256" key="3">
    <source>
        <dbReference type="ARBA" id="ARBA00012461"/>
    </source>
</evidence>
<evidence type="ECO:0000256" key="8">
    <source>
        <dbReference type="ARBA" id="ARBA00049336"/>
    </source>
</evidence>
<keyword evidence="7 9" id="KW-0460">Magnesium</keyword>
<dbReference type="PANTHER" id="PTHR43532:SF1">
    <property type="entry name" value="GLUCOSE-1-PHOSPHATE THYMIDYLYLTRANSFERASE 1"/>
    <property type="match status" value="1"/>
</dbReference>
<comment type="function">
    <text evidence="9">Catalyzes the formation of dTDP-glucose, from dTTP and glucose 1-phosphate, as well as its pyrophosphorolysis.</text>
</comment>
<comment type="catalytic activity">
    <reaction evidence="8 9">
        <text>dTTP + alpha-D-glucose 1-phosphate + H(+) = dTDP-alpha-D-glucose + diphosphate</text>
        <dbReference type="Rhea" id="RHEA:15225"/>
        <dbReference type="ChEBI" id="CHEBI:15378"/>
        <dbReference type="ChEBI" id="CHEBI:33019"/>
        <dbReference type="ChEBI" id="CHEBI:37568"/>
        <dbReference type="ChEBI" id="CHEBI:57477"/>
        <dbReference type="ChEBI" id="CHEBI:58601"/>
        <dbReference type="EC" id="2.7.7.24"/>
    </reaction>
</comment>
<dbReference type="AlphaFoldDB" id="A0A4R6WQF0"/>
<dbReference type="GO" id="GO:0008879">
    <property type="term" value="F:glucose-1-phosphate thymidylyltransferase activity"/>
    <property type="evidence" value="ECO:0007669"/>
    <property type="project" value="UniProtKB-EC"/>
</dbReference>
<dbReference type="PANTHER" id="PTHR43532">
    <property type="entry name" value="GLUCOSE-1-PHOSPHATE THYMIDYLYLTRANSFERASE"/>
    <property type="match status" value="1"/>
</dbReference>
<dbReference type="InterPro" id="IPR029044">
    <property type="entry name" value="Nucleotide-diphossugar_trans"/>
</dbReference>
<dbReference type="InterPro" id="IPR005835">
    <property type="entry name" value="NTP_transferase_dom"/>
</dbReference>
<evidence type="ECO:0000313" key="11">
    <source>
        <dbReference type="EMBL" id="TDQ83365.1"/>
    </source>
</evidence>
<proteinExistence type="inferred from homology"/>
<organism evidence="11 12">
    <name type="scientific">Dongia mobilis</name>
    <dbReference type="NCBI Taxonomy" id="578943"/>
    <lineage>
        <taxon>Bacteria</taxon>
        <taxon>Pseudomonadati</taxon>
        <taxon>Pseudomonadota</taxon>
        <taxon>Alphaproteobacteria</taxon>
        <taxon>Rhodospirillales</taxon>
        <taxon>Dongiaceae</taxon>
        <taxon>Dongia</taxon>
    </lineage>
</organism>
<evidence type="ECO:0000256" key="5">
    <source>
        <dbReference type="ARBA" id="ARBA00022695"/>
    </source>
</evidence>
<dbReference type="CDD" id="cd02538">
    <property type="entry name" value="G1P_TT_short"/>
    <property type="match status" value="1"/>
</dbReference>
<dbReference type="RefSeq" id="WP_133613123.1">
    <property type="nucleotide sequence ID" value="NZ_SNYW01000007.1"/>
</dbReference>
<dbReference type="OrthoDB" id="9803871at2"/>
<evidence type="ECO:0000259" key="10">
    <source>
        <dbReference type="Pfam" id="PF00483"/>
    </source>
</evidence>
<name>A0A4R6WQF0_9PROT</name>
<evidence type="ECO:0000256" key="9">
    <source>
        <dbReference type="RuleBase" id="RU003706"/>
    </source>
</evidence>
<sequence length="301" mass="32712">MKGIVLAGGNGSRLYPMTATITKQLLPIYDKPMIYYPIATLMLAGIREILLITTAKDVDRYDELLGDGSRWGLSIRYAVQERPEGIAQAYVIGRDFVGGRPSALILGDNLFFGSGLSRRLNQAARLTRGAHIFATRVEDPERYGVVDLGADGRPLAIVEKPIHPPGNWAVTGLYFYDGRASDFAAELRPSSRGELEITDLNARYLAAGELVVDRLGRGFAWLDTGTPESLSAATQFVGTLETRQGVKIACLEEIALTQGFIDVDSFARIAARAPASAYGRYLKSLLQDIEIDGAQLRAMAG</sequence>
<gene>
    <name evidence="11" type="ORF">A8950_1651</name>
</gene>
<comment type="cofactor">
    <cofactor evidence="1">
        <name>Mg(2+)</name>
        <dbReference type="ChEBI" id="CHEBI:18420"/>
    </cofactor>
</comment>
<dbReference type="Gene3D" id="3.90.550.10">
    <property type="entry name" value="Spore Coat Polysaccharide Biosynthesis Protein SpsA, Chain A"/>
    <property type="match status" value="1"/>
</dbReference>
<evidence type="ECO:0000256" key="2">
    <source>
        <dbReference type="ARBA" id="ARBA00010480"/>
    </source>
</evidence>
<accession>A0A4R6WQF0</accession>
<evidence type="ECO:0000256" key="1">
    <source>
        <dbReference type="ARBA" id="ARBA00001946"/>
    </source>
</evidence>
<dbReference type="EMBL" id="SNYW01000007">
    <property type="protein sequence ID" value="TDQ83365.1"/>
    <property type="molecule type" value="Genomic_DNA"/>
</dbReference>
<dbReference type="NCBIfam" id="TIGR01207">
    <property type="entry name" value="rmlA"/>
    <property type="match status" value="1"/>
</dbReference>
<dbReference type="Pfam" id="PF00483">
    <property type="entry name" value="NTP_transferase"/>
    <property type="match status" value="1"/>
</dbReference>
<dbReference type="GO" id="GO:0046872">
    <property type="term" value="F:metal ion binding"/>
    <property type="evidence" value="ECO:0007669"/>
    <property type="project" value="UniProtKB-KW"/>
</dbReference>
<evidence type="ECO:0000256" key="4">
    <source>
        <dbReference type="ARBA" id="ARBA00022679"/>
    </source>
</evidence>
<keyword evidence="5 9" id="KW-0548">Nucleotidyltransferase</keyword>
<evidence type="ECO:0000313" key="12">
    <source>
        <dbReference type="Proteomes" id="UP000295783"/>
    </source>
</evidence>
<comment type="caution">
    <text evidence="11">The sequence shown here is derived from an EMBL/GenBank/DDBJ whole genome shotgun (WGS) entry which is preliminary data.</text>
</comment>
<feature type="domain" description="Nucleotidyl transferase" evidence="10">
    <location>
        <begin position="2"/>
        <end position="237"/>
    </location>
</feature>
<keyword evidence="12" id="KW-1185">Reference proteome</keyword>
<dbReference type="Proteomes" id="UP000295783">
    <property type="component" value="Unassembled WGS sequence"/>
</dbReference>
<dbReference type="FunFam" id="3.90.550.10:FF:000023">
    <property type="entry name" value="Glucose-1-phosphate thymidylyltransferase"/>
    <property type="match status" value="1"/>
</dbReference>
<dbReference type="InterPro" id="IPR005907">
    <property type="entry name" value="G1P_thy_trans_s"/>
</dbReference>
<comment type="similarity">
    <text evidence="2 9">Belongs to the glucose-1-phosphate thymidylyltransferase family.</text>
</comment>